<proteinExistence type="predicted"/>
<sequence>MENPHNEGHGGNPNNPQVRTLMDYSIPRVDGCGTKDPNAHIANFLQIYDIVKLNGVSEDAIQLTLFPFSVKDKARHWLDSLARGSISTWADLVQKFLIQTLNEHVKAITTRSGKVIEPLPRKESNEESREKPCENLSSNEDASNESNDKQFLHGRESTQESSSKGKKKVEIEEKPFVPSSFIKVPFPQRLRKQQDEKQFSKFLEVFKNLHINIPFVEALEQMPSYAKFMKELLSKKRRIEDDERIMLTEECSAILQKKLPPKLKDPGVFQFHVQLVI</sequence>
<organism evidence="1 2">
    <name type="scientific">Bauhinia variegata</name>
    <name type="common">Purple orchid tree</name>
    <name type="synonym">Phanera variegata</name>
    <dbReference type="NCBI Taxonomy" id="167791"/>
    <lineage>
        <taxon>Eukaryota</taxon>
        <taxon>Viridiplantae</taxon>
        <taxon>Streptophyta</taxon>
        <taxon>Embryophyta</taxon>
        <taxon>Tracheophyta</taxon>
        <taxon>Spermatophyta</taxon>
        <taxon>Magnoliopsida</taxon>
        <taxon>eudicotyledons</taxon>
        <taxon>Gunneridae</taxon>
        <taxon>Pentapetalae</taxon>
        <taxon>rosids</taxon>
        <taxon>fabids</taxon>
        <taxon>Fabales</taxon>
        <taxon>Fabaceae</taxon>
        <taxon>Cercidoideae</taxon>
        <taxon>Cercideae</taxon>
        <taxon>Bauhiniinae</taxon>
        <taxon>Bauhinia</taxon>
    </lineage>
</organism>
<evidence type="ECO:0000313" key="2">
    <source>
        <dbReference type="Proteomes" id="UP000828941"/>
    </source>
</evidence>
<accession>A0ACB9N5I3</accession>
<keyword evidence="2" id="KW-1185">Reference proteome</keyword>
<dbReference type="Proteomes" id="UP000828941">
    <property type="component" value="Chromosome 7"/>
</dbReference>
<reference evidence="1 2" key="1">
    <citation type="journal article" date="2022" name="DNA Res.">
        <title>Chromosomal-level genome assembly of the orchid tree Bauhinia variegata (Leguminosae; Cercidoideae) supports the allotetraploid origin hypothesis of Bauhinia.</title>
        <authorList>
            <person name="Zhong Y."/>
            <person name="Chen Y."/>
            <person name="Zheng D."/>
            <person name="Pang J."/>
            <person name="Liu Y."/>
            <person name="Luo S."/>
            <person name="Meng S."/>
            <person name="Qian L."/>
            <person name="Wei D."/>
            <person name="Dai S."/>
            <person name="Zhou R."/>
        </authorList>
    </citation>
    <scope>NUCLEOTIDE SEQUENCE [LARGE SCALE GENOMIC DNA]</scope>
    <source>
        <strain evidence="1">BV-YZ2020</strain>
    </source>
</reference>
<evidence type="ECO:0000313" key="1">
    <source>
        <dbReference type="EMBL" id="KAI4331747.1"/>
    </source>
</evidence>
<comment type="caution">
    <text evidence="1">The sequence shown here is derived from an EMBL/GenBank/DDBJ whole genome shotgun (WGS) entry which is preliminary data.</text>
</comment>
<name>A0ACB9N5I3_BAUVA</name>
<dbReference type="EMBL" id="CM039432">
    <property type="protein sequence ID" value="KAI4331747.1"/>
    <property type="molecule type" value="Genomic_DNA"/>
</dbReference>
<gene>
    <name evidence="1" type="ORF">L6164_016705</name>
</gene>
<protein>
    <submittedName>
        <fullName evidence="1">Uncharacterized protein</fullName>
    </submittedName>
</protein>